<dbReference type="Pfam" id="PF08364">
    <property type="entry name" value="IF2_assoc"/>
    <property type="match status" value="1"/>
</dbReference>
<sequence length="834" mass="90707">MSEISVKEFSKTLNLSAEKLLSQLEASGVKGKKSGDVISDAEKVKLLSYLKGLHGDHSGDAPKKVTLRRKQTLNLSSGAGRNKRDIKVEVRKKRTYVKKEEVTEQLVDDKDVQEVVAQKTSKAVDDSKKTEPKEMVQDVKGDVKADVKKESKPERVSSKPAGLRVVAPPPVKDDHSKAAKKVKDQKHHETRKVNDGNDGPKGANKGSNKKPNNRGGGNRRPARGGRKQQKRREPLQMDNEHGFQQPTAPVIKDVKVPESITLAVLAEQMSIKTGEVIKFMMMELGSMATINQILDQETAMLIVEEMGHNAIAFNEVTVEDEVVNQEYHGATVTRSPVVTIMGHVDHGKTSLLDYIRKAKVAHGEAGGITQHIGAYHVDTNKGGVTFIDTPGHAAFTAMRARGADITDVVVIVVAADDGVMPQTREAIQHAKASGVGIVVAVNKMDKEDANIDRVMQEMATEEVVPEAWGGDVQFIPVSAKTGLGIDDLLDAISLQSEMLELEAPIEGHAKGVVVESRLDKGRGTVATVLVQSGTLRKGDIVLCGMVYGRVRTLISDSGKTILDAGPSIPVELLGLSGVPVAGDEMITVDNERKAREAATFRQGKFKELKIARQQKSKLENMFNRMEEGDIQNVNIILKADVQGSIQAITDALVKLSNDEIKVSVISSGVGGINETDANLAIASEAMIFGFNVRADVAAKRIIDSEGIGLKYYSIIYEIVDEVKRAVEGKLAPEIQENILGVADVREVFKAPKIGLIAGCMVTEGAVKRNNPIRVLRENVVIYEGSLESLRRFKDDAQEVNKGMECGIGVKDYNDVKVGDQIECYERIEVKRTLA</sequence>
<dbReference type="EMBL" id="UOFC01000123">
    <property type="protein sequence ID" value="VAW47037.1"/>
    <property type="molecule type" value="Genomic_DNA"/>
</dbReference>
<dbReference type="PROSITE" id="PS01176">
    <property type="entry name" value="IF2"/>
    <property type="match status" value="1"/>
</dbReference>
<dbReference type="SUPFAM" id="SSF52540">
    <property type="entry name" value="P-loop containing nucleoside triphosphate hydrolases"/>
    <property type="match status" value="1"/>
</dbReference>
<evidence type="ECO:0000313" key="10">
    <source>
        <dbReference type="EMBL" id="VAW47037.1"/>
    </source>
</evidence>
<dbReference type="InterPro" id="IPR009000">
    <property type="entry name" value="Transl_B-barrel_sf"/>
</dbReference>
<dbReference type="CDD" id="cd03692">
    <property type="entry name" value="mtIF2_IVc"/>
    <property type="match status" value="1"/>
</dbReference>
<protein>
    <submittedName>
        <fullName evidence="10">Translation initiation factor 2</fullName>
    </submittedName>
</protein>
<dbReference type="InterPro" id="IPR036925">
    <property type="entry name" value="TIF_IF2_dom3_sf"/>
</dbReference>
<dbReference type="InterPro" id="IPR009061">
    <property type="entry name" value="DNA-bd_dom_put_sf"/>
</dbReference>
<dbReference type="Pfam" id="PF22042">
    <property type="entry name" value="EF-G_D2"/>
    <property type="match status" value="1"/>
</dbReference>
<evidence type="ECO:0000256" key="2">
    <source>
        <dbReference type="ARBA" id="ARBA00007733"/>
    </source>
</evidence>
<dbReference type="Pfam" id="PF00009">
    <property type="entry name" value="GTP_EFTU"/>
    <property type="match status" value="1"/>
</dbReference>
<dbReference type="NCBIfam" id="TIGR00231">
    <property type="entry name" value="small_GTP"/>
    <property type="match status" value="1"/>
</dbReference>
<dbReference type="GO" id="GO:0003924">
    <property type="term" value="F:GTPase activity"/>
    <property type="evidence" value="ECO:0007669"/>
    <property type="project" value="InterPro"/>
</dbReference>
<evidence type="ECO:0000256" key="6">
    <source>
        <dbReference type="ARBA" id="ARBA00022917"/>
    </source>
</evidence>
<evidence type="ECO:0000256" key="8">
    <source>
        <dbReference type="SAM" id="MobiDB-lite"/>
    </source>
</evidence>
<feature type="compositionally biased region" description="Basic residues" evidence="8">
    <location>
        <begin position="220"/>
        <end position="230"/>
    </location>
</feature>
<dbReference type="InterPro" id="IPR015760">
    <property type="entry name" value="TIF_IF2"/>
</dbReference>
<dbReference type="NCBIfam" id="TIGR00487">
    <property type="entry name" value="IF-2"/>
    <property type="match status" value="1"/>
</dbReference>
<dbReference type="Pfam" id="PF11987">
    <property type="entry name" value="IF-2"/>
    <property type="match status" value="1"/>
</dbReference>
<evidence type="ECO:0000259" key="9">
    <source>
        <dbReference type="PROSITE" id="PS51722"/>
    </source>
</evidence>
<keyword evidence="7" id="KW-0342">GTP-binding</keyword>
<keyword evidence="6" id="KW-0648">Protein biosynthesis</keyword>
<dbReference type="GO" id="GO:0005829">
    <property type="term" value="C:cytosol"/>
    <property type="evidence" value="ECO:0007669"/>
    <property type="project" value="TreeGrafter"/>
</dbReference>
<dbReference type="PANTHER" id="PTHR43381:SF5">
    <property type="entry name" value="TR-TYPE G DOMAIN-CONTAINING PROTEIN"/>
    <property type="match status" value="1"/>
</dbReference>
<feature type="compositionally biased region" description="Basic and acidic residues" evidence="8">
    <location>
        <begin position="122"/>
        <end position="157"/>
    </location>
</feature>
<dbReference type="InterPro" id="IPR053905">
    <property type="entry name" value="EF-G-like_DII"/>
</dbReference>
<dbReference type="InterPro" id="IPR000178">
    <property type="entry name" value="TF_IF2_bacterial-like"/>
</dbReference>
<dbReference type="InterPro" id="IPR027417">
    <property type="entry name" value="P-loop_NTPase"/>
</dbReference>
<dbReference type="PROSITE" id="PS51722">
    <property type="entry name" value="G_TR_2"/>
    <property type="match status" value="1"/>
</dbReference>
<feature type="compositionally biased region" description="Basic and acidic residues" evidence="8">
    <location>
        <begin position="231"/>
        <end position="241"/>
    </location>
</feature>
<reference evidence="10" key="1">
    <citation type="submission" date="2018-06" db="EMBL/GenBank/DDBJ databases">
        <authorList>
            <person name="Zhirakovskaya E."/>
        </authorList>
    </citation>
    <scope>NUCLEOTIDE SEQUENCE</scope>
</reference>
<dbReference type="InterPro" id="IPR006847">
    <property type="entry name" value="IF2_N"/>
</dbReference>
<feature type="compositionally biased region" description="Basic residues" evidence="8">
    <location>
        <begin position="178"/>
        <end position="190"/>
    </location>
</feature>
<dbReference type="InterPro" id="IPR023115">
    <property type="entry name" value="TIF_IF2_dom3"/>
</dbReference>
<evidence type="ECO:0000256" key="5">
    <source>
        <dbReference type="ARBA" id="ARBA00022741"/>
    </source>
</evidence>
<dbReference type="Gene3D" id="3.30.56.50">
    <property type="entry name" value="Putative DNA-binding domain, N-terminal subdomain of bacterial translation initiation factor IF2"/>
    <property type="match status" value="1"/>
</dbReference>
<feature type="compositionally biased region" description="Basic and acidic residues" evidence="8">
    <location>
        <begin position="53"/>
        <end position="63"/>
    </location>
</feature>
<dbReference type="SUPFAM" id="SSF50447">
    <property type="entry name" value="Translation proteins"/>
    <property type="match status" value="2"/>
</dbReference>
<evidence type="ECO:0000256" key="7">
    <source>
        <dbReference type="ARBA" id="ARBA00023134"/>
    </source>
</evidence>
<dbReference type="CDD" id="cd01887">
    <property type="entry name" value="IF2_eIF5B"/>
    <property type="match status" value="1"/>
</dbReference>
<dbReference type="Gene3D" id="3.40.50.10050">
    <property type="entry name" value="Translation initiation factor IF- 2, domain 3"/>
    <property type="match status" value="1"/>
</dbReference>
<dbReference type="InterPro" id="IPR004161">
    <property type="entry name" value="EFTu-like_2"/>
</dbReference>
<name>A0A3B0W8K9_9ZZZZ</name>
<dbReference type="GO" id="GO:0003743">
    <property type="term" value="F:translation initiation factor activity"/>
    <property type="evidence" value="ECO:0007669"/>
    <property type="project" value="UniProtKB-KW"/>
</dbReference>
<feature type="region of interest" description="Disordered" evidence="8">
    <location>
        <begin position="118"/>
        <end position="245"/>
    </location>
</feature>
<comment type="similarity">
    <text evidence="2">Belongs to the TRAFAC class translation factor GTPase superfamily. Classic translation factor GTPase family. IF-2 subfamily.</text>
</comment>
<gene>
    <name evidence="10" type="ORF">MNBD_GAMMA03-1211</name>
</gene>
<accession>A0A3B0W8K9</accession>
<dbReference type="GO" id="GO:0005525">
    <property type="term" value="F:GTP binding"/>
    <property type="evidence" value="ECO:0007669"/>
    <property type="project" value="UniProtKB-KW"/>
</dbReference>
<dbReference type="InterPro" id="IPR044145">
    <property type="entry name" value="IF2_II"/>
</dbReference>
<dbReference type="HAMAP" id="MF_00100_B">
    <property type="entry name" value="IF_2_B"/>
    <property type="match status" value="1"/>
</dbReference>
<keyword evidence="4 10" id="KW-0396">Initiation factor</keyword>
<keyword evidence="3" id="KW-0963">Cytoplasm</keyword>
<dbReference type="SUPFAM" id="SSF46955">
    <property type="entry name" value="Putative DNA-binding domain"/>
    <property type="match status" value="1"/>
</dbReference>
<dbReference type="Pfam" id="PF04760">
    <property type="entry name" value="IF2_N"/>
    <property type="match status" value="2"/>
</dbReference>
<keyword evidence="5" id="KW-0547">Nucleotide-binding</keyword>
<feature type="domain" description="Tr-type G" evidence="9">
    <location>
        <begin position="333"/>
        <end position="502"/>
    </location>
</feature>
<dbReference type="InterPro" id="IPR005225">
    <property type="entry name" value="Small_GTP-bd"/>
</dbReference>
<dbReference type="AlphaFoldDB" id="A0A3B0W8K9"/>
<dbReference type="SUPFAM" id="SSF52156">
    <property type="entry name" value="Initiation factor IF2/eIF5b, domain 3"/>
    <property type="match status" value="1"/>
</dbReference>
<evidence type="ECO:0000256" key="3">
    <source>
        <dbReference type="ARBA" id="ARBA00022490"/>
    </source>
</evidence>
<dbReference type="InterPro" id="IPR013575">
    <property type="entry name" value="IF2_assoc_dom_bac"/>
</dbReference>
<dbReference type="CDD" id="cd03702">
    <property type="entry name" value="IF2_mtIF2_II"/>
    <property type="match status" value="1"/>
</dbReference>
<proteinExistence type="inferred from homology"/>
<dbReference type="FunFam" id="3.40.50.10050:FF:000001">
    <property type="entry name" value="Translation initiation factor IF-2"/>
    <property type="match status" value="1"/>
</dbReference>
<dbReference type="FunFam" id="2.40.30.10:FF:000008">
    <property type="entry name" value="Translation initiation factor IF-2"/>
    <property type="match status" value="1"/>
</dbReference>
<dbReference type="PANTHER" id="PTHR43381">
    <property type="entry name" value="TRANSLATION INITIATION FACTOR IF-2-RELATED"/>
    <property type="match status" value="1"/>
</dbReference>
<dbReference type="InterPro" id="IPR000795">
    <property type="entry name" value="T_Tr_GTP-bd_dom"/>
</dbReference>
<comment type="subcellular location">
    <subcellularLocation>
        <location evidence="1">Cytoplasm</location>
    </subcellularLocation>
</comment>
<dbReference type="Gene3D" id="3.40.50.300">
    <property type="entry name" value="P-loop containing nucleotide triphosphate hydrolases"/>
    <property type="match status" value="1"/>
</dbReference>
<dbReference type="Pfam" id="PF03144">
    <property type="entry name" value="GTP_EFTU_D2"/>
    <property type="match status" value="1"/>
</dbReference>
<dbReference type="FunFam" id="2.40.30.10:FF:000007">
    <property type="entry name" value="Translation initiation factor IF-2"/>
    <property type="match status" value="1"/>
</dbReference>
<organism evidence="10">
    <name type="scientific">hydrothermal vent metagenome</name>
    <dbReference type="NCBI Taxonomy" id="652676"/>
    <lineage>
        <taxon>unclassified sequences</taxon>
        <taxon>metagenomes</taxon>
        <taxon>ecological metagenomes</taxon>
    </lineage>
</organism>
<evidence type="ECO:0000256" key="4">
    <source>
        <dbReference type="ARBA" id="ARBA00022540"/>
    </source>
</evidence>
<dbReference type="Gene3D" id="2.40.30.10">
    <property type="entry name" value="Translation factors"/>
    <property type="match status" value="2"/>
</dbReference>
<evidence type="ECO:0000256" key="1">
    <source>
        <dbReference type="ARBA" id="ARBA00004496"/>
    </source>
</evidence>
<dbReference type="FunFam" id="3.40.50.300:FF:000019">
    <property type="entry name" value="Translation initiation factor IF-2"/>
    <property type="match status" value="1"/>
</dbReference>
<feature type="region of interest" description="Disordered" evidence="8">
    <location>
        <begin position="52"/>
        <end position="83"/>
    </location>
</feature>